<evidence type="ECO:0000313" key="2">
    <source>
        <dbReference type="Proteomes" id="UP000253426"/>
    </source>
</evidence>
<evidence type="ECO:0000313" key="1">
    <source>
        <dbReference type="EMBL" id="RBP36876.1"/>
    </source>
</evidence>
<keyword evidence="2" id="KW-1185">Reference proteome</keyword>
<reference evidence="1 2" key="1">
    <citation type="submission" date="2018-06" db="EMBL/GenBank/DDBJ databases">
        <title>Genomic Encyclopedia of Type Strains, Phase IV (KMG-IV): sequencing the most valuable type-strain genomes for metagenomic binning, comparative biology and taxonomic classification.</title>
        <authorList>
            <person name="Goeker M."/>
        </authorList>
    </citation>
    <scope>NUCLEOTIDE SEQUENCE [LARGE SCALE GENOMIC DNA]</scope>
    <source>
        <strain evidence="1 2">DSM 25532</strain>
    </source>
</reference>
<gene>
    <name evidence="1" type="ORF">DES53_11517</name>
</gene>
<organism evidence="1 2">
    <name type="scientific">Roseimicrobium gellanilyticum</name>
    <dbReference type="NCBI Taxonomy" id="748857"/>
    <lineage>
        <taxon>Bacteria</taxon>
        <taxon>Pseudomonadati</taxon>
        <taxon>Verrucomicrobiota</taxon>
        <taxon>Verrucomicrobiia</taxon>
        <taxon>Verrucomicrobiales</taxon>
        <taxon>Verrucomicrobiaceae</taxon>
        <taxon>Roseimicrobium</taxon>
    </lineage>
</organism>
<proteinExistence type="predicted"/>
<protein>
    <submittedName>
        <fullName evidence="1">Uncharacterized protein</fullName>
    </submittedName>
</protein>
<name>A0A366H6I9_9BACT</name>
<dbReference type="AlphaFoldDB" id="A0A366H6I9"/>
<accession>A0A366H6I9</accession>
<sequence>MKTYRVTLTIGVQSFIKADRWLKAGNTIEFLKNGTEVAKYYAASVEKIEDCTSGLPRQPEYLSPGIPPDMR</sequence>
<comment type="caution">
    <text evidence="1">The sequence shown here is derived from an EMBL/GenBank/DDBJ whole genome shotgun (WGS) entry which is preliminary data.</text>
</comment>
<dbReference type="EMBL" id="QNRR01000015">
    <property type="protein sequence ID" value="RBP36876.1"/>
    <property type="molecule type" value="Genomic_DNA"/>
</dbReference>
<dbReference type="Proteomes" id="UP000253426">
    <property type="component" value="Unassembled WGS sequence"/>
</dbReference>
<dbReference type="RefSeq" id="WP_113961662.1">
    <property type="nucleotide sequence ID" value="NZ_QNRR01000015.1"/>
</dbReference>